<reference evidence="1" key="2">
    <citation type="journal article" date="2015" name="Fish Shellfish Immunol.">
        <title>Early steps in the European eel (Anguilla anguilla)-Vibrio vulnificus interaction in the gills: Role of the RtxA13 toxin.</title>
        <authorList>
            <person name="Callol A."/>
            <person name="Pajuelo D."/>
            <person name="Ebbesson L."/>
            <person name="Teles M."/>
            <person name="MacKenzie S."/>
            <person name="Amaro C."/>
        </authorList>
    </citation>
    <scope>NUCLEOTIDE SEQUENCE</scope>
</reference>
<dbReference type="EMBL" id="GBXM01001243">
    <property type="protein sequence ID" value="JAI07335.1"/>
    <property type="molecule type" value="Transcribed_RNA"/>
</dbReference>
<protein>
    <submittedName>
        <fullName evidence="1">Uncharacterized protein</fullName>
    </submittedName>
</protein>
<proteinExistence type="predicted"/>
<dbReference type="AlphaFoldDB" id="A0A0E9XXG5"/>
<accession>A0A0E9XXG5</accession>
<evidence type="ECO:0000313" key="1">
    <source>
        <dbReference type="EMBL" id="JAI07335.1"/>
    </source>
</evidence>
<sequence length="35" mass="3787">MCYYSICLCGALKCAFSAKLSNGLEYVSEVVLHGI</sequence>
<reference evidence="1" key="1">
    <citation type="submission" date="2014-11" db="EMBL/GenBank/DDBJ databases">
        <authorList>
            <person name="Amaro Gonzalez C."/>
        </authorList>
    </citation>
    <scope>NUCLEOTIDE SEQUENCE</scope>
</reference>
<organism evidence="1">
    <name type="scientific">Anguilla anguilla</name>
    <name type="common">European freshwater eel</name>
    <name type="synonym">Muraena anguilla</name>
    <dbReference type="NCBI Taxonomy" id="7936"/>
    <lineage>
        <taxon>Eukaryota</taxon>
        <taxon>Metazoa</taxon>
        <taxon>Chordata</taxon>
        <taxon>Craniata</taxon>
        <taxon>Vertebrata</taxon>
        <taxon>Euteleostomi</taxon>
        <taxon>Actinopterygii</taxon>
        <taxon>Neopterygii</taxon>
        <taxon>Teleostei</taxon>
        <taxon>Anguilliformes</taxon>
        <taxon>Anguillidae</taxon>
        <taxon>Anguilla</taxon>
    </lineage>
</organism>
<name>A0A0E9XXG5_ANGAN</name>